<dbReference type="Proteomes" id="UP000019678">
    <property type="component" value="Unassembled WGS sequence"/>
</dbReference>
<evidence type="ECO:0000313" key="4">
    <source>
        <dbReference type="Proteomes" id="UP000019678"/>
    </source>
</evidence>
<feature type="region of interest" description="Disordered" evidence="1">
    <location>
        <begin position="741"/>
        <end position="771"/>
    </location>
</feature>
<evidence type="ECO:0000313" key="3">
    <source>
        <dbReference type="EMBL" id="EYF03794.1"/>
    </source>
</evidence>
<reference evidence="3 4" key="1">
    <citation type="submission" date="2013-05" db="EMBL/GenBank/DDBJ databases">
        <title>Genome assembly of Chondromyces apiculatus DSM 436.</title>
        <authorList>
            <person name="Sharma G."/>
            <person name="Khatri I."/>
            <person name="Kaur C."/>
            <person name="Mayilraj S."/>
            <person name="Subramanian S."/>
        </authorList>
    </citation>
    <scope>NUCLEOTIDE SEQUENCE [LARGE SCALE GENOMIC DNA]</scope>
    <source>
        <strain evidence="3 4">DSM 436</strain>
    </source>
</reference>
<dbReference type="EMBL" id="ASRX01000042">
    <property type="protein sequence ID" value="EYF03794.1"/>
    <property type="molecule type" value="Genomic_DNA"/>
</dbReference>
<proteinExistence type="predicted"/>
<feature type="transmembrane region" description="Helical" evidence="2">
    <location>
        <begin position="165"/>
        <end position="182"/>
    </location>
</feature>
<evidence type="ECO:0000256" key="2">
    <source>
        <dbReference type="SAM" id="Phobius"/>
    </source>
</evidence>
<evidence type="ECO:0000256" key="1">
    <source>
        <dbReference type="SAM" id="MobiDB-lite"/>
    </source>
</evidence>
<feature type="transmembrane region" description="Helical" evidence="2">
    <location>
        <begin position="363"/>
        <end position="380"/>
    </location>
</feature>
<keyword evidence="2" id="KW-0472">Membrane</keyword>
<comment type="caution">
    <text evidence="3">The sequence shown here is derived from an EMBL/GenBank/DDBJ whole genome shotgun (WGS) entry which is preliminary data.</text>
</comment>
<keyword evidence="2" id="KW-1133">Transmembrane helix</keyword>
<feature type="transmembrane region" description="Helical" evidence="2">
    <location>
        <begin position="432"/>
        <end position="450"/>
    </location>
</feature>
<gene>
    <name evidence="3" type="ORF">CAP_5224</name>
</gene>
<dbReference type="STRING" id="1192034.CAP_5224"/>
<keyword evidence="2" id="KW-0812">Transmembrane</keyword>
<feature type="transmembrane region" description="Helical" evidence="2">
    <location>
        <begin position="392"/>
        <end position="411"/>
    </location>
</feature>
<organism evidence="3 4">
    <name type="scientific">Chondromyces apiculatus DSM 436</name>
    <dbReference type="NCBI Taxonomy" id="1192034"/>
    <lineage>
        <taxon>Bacteria</taxon>
        <taxon>Pseudomonadati</taxon>
        <taxon>Myxococcota</taxon>
        <taxon>Polyangia</taxon>
        <taxon>Polyangiales</taxon>
        <taxon>Polyangiaceae</taxon>
        <taxon>Chondromyces</taxon>
    </lineage>
</organism>
<dbReference type="eggNOG" id="COG1287">
    <property type="taxonomic scope" value="Bacteria"/>
</dbReference>
<feature type="transmembrane region" description="Helical" evidence="2">
    <location>
        <begin position="138"/>
        <end position="156"/>
    </location>
</feature>
<dbReference type="AlphaFoldDB" id="A0A017T3G2"/>
<feature type="region of interest" description="Disordered" evidence="1">
    <location>
        <begin position="1"/>
        <end position="32"/>
    </location>
</feature>
<name>A0A017T3G2_9BACT</name>
<keyword evidence="4" id="KW-1185">Reference proteome</keyword>
<feature type="transmembrane region" description="Helical" evidence="2">
    <location>
        <begin position="47"/>
        <end position="67"/>
    </location>
</feature>
<feature type="compositionally biased region" description="Basic and acidic residues" evidence="1">
    <location>
        <begin position="746"/>
        <end position="764"/>
    </location>
</feature>
<accession>A0A017T3G2</accession>
<sequence length="771" mass="83116">MAQDASAEAEEGGAGEGEAGEGSARVSAPPSERSGRLVDTLARFEPALYALWSGACVLYAAVAFYGAMHRQTGGVWSAPLDDVFIHFDYARAAARGYPFQWTEGNGFSSGNTSIAYPFVLALGYLIGFRGLLLMEWAALVACMSVLGFLLVGGRILDRVGFWAKYLLPGVVLAVGALDWSLFSGMENAFHLATWALATGATLNLVEAAERLESPRVLRALGWRAGVAGALLYATRPESVVCIATLGMFAALAVMRARGGLRAGGRAAGATLLRVGIPGALAVVAQSIANRAFTGEWSANGAIAKLALNNPYMTATEKWDTYLFLLKYVIVRNTEHHFADAQPWGWIIPMLALVPLASRATRRFALLLWAQIVGWLLLVALNGQVRWQNERYTMPAVAWLLVLAAAGIALLVSRSWGAAREASARREGKAARIFWGVRVALGVALCAALWVHQLPRMRDQIWFFARASRNIRDQHLVAGSILKEMNVRRILVGDAGALIYAADRPGLDLIGLGGYHDLPFARAGVHGLGASLELVERIPPADRPDVMAIYPTWWGNLPAIFGKRLLGVPVVGNVICGGAEKVIYRADWSPLEQVALPFDLRRGEQIVDELDVADLLSERAHGYQHPHPQAGFVVFSVLPEPVVPGEDRFDAGRVIPGGLSESVRLRAPKGKGRLLARTVSAHPVTVEVRADAQVLGTLQFPGRSGWSEASLDLPPGLPETMALTLTPNGGEWADHHLWVLEGGDGEAPARERVRDERDGEPRRGSVEAPPGR</sequence>
<protein>
    <submittedName>
        <fullName evidence="3">Uncharacterized protein</fullName>
    </submittedName>
</protein>
<feature type="transmembrane region" description="Helical" evidence="2">
    <location>
        <begin position="239"/>
        <end position="256"/>
    </location>
</feature>